<evidence type="ECO:0000259" key="3">
    <source>
        <dbReference type="SMART" id="SM00458"/>
    </source>
</evidence>
<dbReference type="GO" id="GO:0004653">
    <property type="term" value="F:polypeptide N-acetylgalactosaminyltransferase activity"/>
    <property type="evidence" value="ECO:0007669"/>
    <property type="project" value="TreeGrafter"/>
</dbReference>
<keyword evidence="1" id="KW-0430">Lectin</keyword>
<evidence type="ECO:0000313" key="4">
    <source>
        <dbReference type="EMBL" id="GFR77829.1"/>
    </source>
</evidence>
<dbReference type="SMART" id="SM00458">
    <property type="entry name" value="RICIN"/>
    <property type="match status" value="1"/>
</dbReference>
<dbReference type="PANTHER" id="PTHR11675:SF128">
    <property type="entry name" value="POLYPEPTIDE N-ACETYLGALACTOSAMINYLTRANSFERASE 13-RELATED"/>
    <property type="match status" value="1"/>
</dbReference>
<dbReference type="AlphaFoldDB" id="A0AAV4FXJ8"/>
<keyword evidence="2" id="KW-1015">Disulfide bond</keyword>
<dbReference type="GO" id="GO:0006493">
    <property type="term" value="P:protein O-linked glycosylation"/>
    <property type="evidence" value="ECO:0007669"/>
    <property type="project" value="TreeGrafter"/>
</dbReference>
<dbReference type="Gene3D" id="2.80.10.50">
    <property type="match status" value="1"/>
</dbReference>
<dbReference type="SUPFAM" id="SSF50370">
    <property type="entry name" value="Ricin B-like lectins"/>
    <property type="match status" value="1"/>
</dbReference>
<dbReference type="PANTHER" id="PTHR11675">
    <property type="entry name" value="N-ACETYLGALACTOSAMINYLTRANSFERASE"/>
    <property type="match status" value="1"/>
</dbReference>
<name>A0AAV4FXJ8_9GAST</name>
<feature type="domain" description="Ricin B lectin" evidence="3">
    <location>
        <begin position="176"/>
        <end position="295"/>
    </location>
</feature>
<dbReference type="EMBL" id="BMAT01004661">
    <property type="protein sequence ID" value="GFR77829.1"/>
    <property type="molecule type" value="Genomic_DNA"/>
</dbReference>
<accession>A0AAV4FXJ8</accession>
<protein>
    <submittedName>
        <fullName evidence="4">Polypeptide N-acetylgalactosaminyltransferase</fullName>
    </submittedName>
</protein>
<dbReference type="GO" id="GO:0030246">
    <property type="term" value="F:carbohydrate binding"/>
    <property type="evidence" value="ECO:0007669"/>
    <property type="project" value="UniProtKB-KW"/>
</dbReference>
<dbReference type="Proteomes" id="UP000762676">
    <property type="component" value="Unassembled WGS sequence"/>
</dbReference>
<dbReference type="GO" id="GO:0005794">
    <property type="term" value="C:Golgi apparatus"/>
    <property type="evidence" value="ECO:0007669"/>
    <property type="project" value="TreeGrafter"/>
</dbReference>
<evidence type="ECO:0000313" key="5">
    <source>
        <dbReference type="Proteomes" id="UP000762676"/>
    </source>
</evidence>
<dbReference type="Gene3D" id="3.90.550.10">
    <property type="entry name" value="Spore Coat Polysaccharide Biosynthesis Protein SpsA, Chain A"/>
    <property type="match status" value="1"/>
</dbReference>
<dbReference type="InterPro" id="IPR000772">
    <property type="entry name" value="Ricin_B_lectin"/>
</dbReference>
<sequence length="317" mass="35711">MLRGGIDWSLQFHWIEVHSKSRSSPSSDFTMPIKSPIQSGAVFAVRRDFFSWLGKYDSSIGATGVEDIDLSLRAWLCGGQVDIVPCSRVGLIQTSRKQLGVQRVPFSTYLMGAKKVAELWLDEYKRFFYAVRPSARMQPLSNLTSSRRLREKNKCGGFKWFLSSVYPQLLPLVSDEIGFGTISQQENCVDLVPGQMPLIAKVRECKDGKDSQEWSWRKKGMIVSNGMCLTSDLDTMHGFVVVQFCKDPSSQGWYRNGLKIVHQQSNFCLDSKRGDVGLIIAECVENSPTQTWYISSEVAGPPNPEHDFTFAEEKAQL</sequence>
<comment type="caution">
    <text evidence="4">The sequence shown here is derived from an EMBL/GenBank/DDBJ whole genome shotgun (WGS) entry which is preliminary data.</text>
</comment>
<dbReference type="InterPro" id="IPR035992">
    <property type="entry name" value="Ricin_B-like_lectins"/>
</dbReference>
<evidence type="ECO:0000256" key="2">
    <source>
        <dbReference type="ARBA" id="ARBA00023157"/>
    </source>
</evidence>
<reference evidence="4 5" key="1">
    <citation type="journal article" date="2021" name="Elife">
        <title>Chloroplast acquisition without the gene transfer in kleptoplastic sea slugs, Plakobranchus ocellatus.</title>
        <authorList>
            <person name="Maeda T."/>
            <person name="Takahashi S."/>
            <person name="Yoshida T."/>
            <person name="Shimamura S."/>
            <person name="Takaki Y."/>
            <person name="Nagai Y."/>
            <person name="Toyoda A."/>
            <person name="Suzuki Y."/>
            <person name="Arimoto A."/>
            <person name="Ishii H."/>
            <person name="Satoh N."/>
            <person name="Nishiyama T."/>
            <person name="Hasebe M."/>
            <person name="Maruyama T."/>
            <person name="Minagawa J."/>
            <person name="Obokata J."/>
            <person name="Shigenobu S."/>
        </authorList>
    </citation>
    <scope>NUCLEOTIDE SEQUENCE [LARGE SCALE GENOMIC DNA]</scope>
</reference>
<keyword evidence="5" id="KW-1185">Reference proteome</keyword>
<gene>
    <name evidence="4" type="ORF">ElyMa_002248000</name>
</gene>
<dbReference type="SUPFAM" id="SSF53448">
    <property type="entry name" value="Nucleotide-diphospho-sugar transferases"/>
    <property type="match status" value="1"/>
</dbReference>
<dbReference type="InterPro" id="IPR029044">
    <property type="entry name" value="Nucleotide-diphossugar_trans"/>
</dbReference>
<proteinExistence type="predicted"/>
<dbReference type="PROSITE" id="PS50231">
    <property type="entry name" value="RICIN_B_LECTIN"/>
    <property type="match status" value="1"/>
</dbReference>
<dbReference type="Pfam" id="PF00652">
    <property type="entry name" value="Ricin_B_lectin"/>
    <property type="match status" value="1"/>
</dbReference>
<evidence type="ECO:0000256" key="1">
    <source>
        <dbReference type="ARBA" id="ARBA00022734"/>
    </source>
</evidence>
<organism evidence="4 5">
    <name type="scientific">Elysia marginata</name>
    <dbReference type="NCBI Taxonomy" id="1093978"/>
    <lineage>
        <taxon>Eukaryota</taxon>
        <taxon>Metazoa</taxon>
        <taxon>Spiralia</taxon>
        <taxon>Lophotrochozoa</taxon>
        <taxon>Mollusca</taxon>
        <taxon>Gastropoda</taxon>
        <taxon>Heterobranchia</taxon>
        <taxon>Euthyneura</taxon>
        <taxon>Panpulmonata</taxon>
        <taxon>Sacoglossa</taxon>
        <taxon>Placobranchoidea</taxon>
        <taxon>Plakobranchidae</taxon>
        <taxon>Elysia</taxon>
    </lineage>
</organism>